<dbReference type="InterPro" id="IPR006439">
    <property type="entry name" value="HAD-SF_hydro_IA"/>
</dbReference>
<accession>A0AAU9DWB0</accession>
<dbReference type="Proteomes" id="UP001321582">
    <property type="component" value="Chromosome"/>
</dbReference>
<dbReference type="AlphaFoldDB" id="A0AAU9DWB0"/>
<dbReference type="EMBL" id="AP027059">
    <property type="protein sequence ID" value="BDU49490.1"/>
    <property type="molecule type" value="Genomic_DNA"/>
</dbReference>
<dbReference type="InterPro" id="IPR041492">
    <property type="entry name" value="HAD_2"/>
</dbReference>
<dbReference type="KEGG" id="haby:HLVA_00590"/>
<dbReference type="SUPFAM" id="SSF56784">
    <property type="entry name" value="HAD-like"/>
    <property type="match status" value="1"/>
</dbReference>
<dbReference type="RefSeq" id="WP_307904446.1">
    <property type="nucleotide sequence ID" value="NZ_AP027059.1"/>
</dbReference>
<gene>
    <name evidence="1" type="ORF">HLVA_00590</name>
</gene>
<dbReference type="NCBIfam" id="TIGR01509">
    <property type="entry name" value="HAD-SF-IA-v3"/>
    <property type="match status" value="1"/>
</dbReference>
<dbReference type="InterPro" id="IPR023214">
    <property type="entry name" value="HAD_sf"/>
</dbReference>
<reference evidence="1 2" key="1">
    <citation type="submission" date="2022-11" db="EMBL/GenBank/DDBJ databases">
        <title>Haliovirga abyssi gen. nov., sp. nov., a mesophilic fermentative bacterium isolated from the Iheya North hydrothermal field and the proposal of Haliovirgaceae fam. nov.</title>
        <authorList>
            <person name="Miyazaki U."/>
            <person name="Tame A."/>
            <person name="Miyazaki J."/>
            <person name="Takai K."/>
            <person name="Sawayama S."/>
            <person name="Kitajima M."/>
            <person name="Okamoto A."/>
            <person name="Nakagawa S."/>
        </authorList>
    </citation>
    <scope>NUCLEOTIDE SEQUENCE [LARGE SCALE GENOMIC DNA]</scope>
    <source>
        <strain evidence="1 2">IC12</strain>
    </source>
</reference>
<dbReference type="PANTHER" id="PTHR43611:SF3">
    <property type="entry name" value="FLAVIN MONONUCLEOTIDE HYDROLASE 1, CHLOROPLATIC"/>
    <property type="match status" value="1"/>
</dbReference>
<dbReference type="SFLD" id="SFLDG01129">
    <property type="entry name" value="C1.5:_HAD__Beta-PGM__Phosphata"/>
    <property type="match status" value="1"/>
</dbReference>
<dbReference type="PANTHER" id="PTHR43611">
    <property type="entry name" value="ALPHA-D-GLUCOSE 1-PHOSPHATE PHOSPHATASE"/>
    <property type="match status" value="1"/>
</dbReference>
<evidence type="ECO:0000313" key="2">
    <source>
        <dbReference type="Proteomes" id="UP001321582"/>
    </source>
</evidence>
<dbReference type="InterPro" id="IPR036412">
    <property type="entry name" value="HAD-like_sf"/>
</dbReference>
<dbReference type="SFLD" id="SFLDS00003">
    <property type="entry name" value="Haloacid_Dehalogenase"/>
    <property type="match status" value="1"/>
</dbReference>
<organism evidence="1 2">
    <name type="scientific">Haliovirga abyssi</name>
    <dbReference type="NCBI Taxonomy" id="2996794"/>
    <lineage>
        <taxon>Bacteria</taxon>
        <taxon>Fusobacteriati</taxon>
        <taxon>Fusobacteriota</taxon>
        <taxon>Fusobacteriia</taxon>
        <taxon>Fusobacteriales</taxon>
        <taxon>Haliovirgaceae</taxon>
        <taxon>Haliovirga</taxon>
    </lineage>
</organism>
<keyword evidence="2" id="KW-1185">Reference proteome</keyword>
<dbReference type="Pfam" id="PF13419">
    <property type="entry name" value="HAD_2"/>
    <property type="match status" value="1"/>
</dbReference>
<dbReference type="NCBIfam" id="TIGR01549">
    <property type="entry name" value="HAD-SF-IA-v1"/>
    <property type="match status" value="1"/>
</dbReference>
<dbReference type="Gene3D" id="3.40.50.1000">
    <property type="entry name" value="HAD superfamily/HAD-like"/>
    <property type="match status" value="1"/>
</dbReference>
<protein>
    <submittedName>
        <fullName evidence="1">Noncanonical pyrimidine nucleotidase, YjjG family protein</fullName>
    </submittedName>
</protein>
<evidence type="ECO:0000313" key="1">
    <source>
        <dbReference type="EMBL" id="BDU49490.1"/>
    </source>
</evidence>
<dbReference type="PRINTS" id="PR00413">
    <property type="entry name" value="HADHALOGNASE"/>
</dbReference>
<name>A0AAU9DWB0_9FUSO</name>
<sequence length="202" mass="23229">MKAVILDMYGVILKEPGEGFISHVHKTFSELDESVIFKYIDMADVGTITSLEMFEALGYKGDLEAIEKEYLDTIKIDESFYDFAKNIKKKYKLGLISNDSSRWSEYLRSKYKVNELFDSISISGDLKYKKPDPRIFNHSLSNLSCLASDCIYADDRRYNMEAANAVGIESILFNSRKVEYTGKQVSSFQELTKHIMYVLKIL</sequence>
<proteinExistence type="predicted"/>